<feature type="signal peptide" evidence="2">
    <location>
        <begin position="1"/>
        <end position="22"/>
    </location>
</feature>
<dbReference type="KEGG" id="mgel:G5B37_04715"/>
<feature type="compositionally biased region" description="Acidic residues" evidence="1">
    <location>
        <begin position="45"/>
        <end position="54"/>
    </location>
</feature>
<feature type="region of interest" description="Disordered" evidence="1">
    <location>
        <begin position="36"/>
        <end position="59"/>
    </location>
</feature>
<reference evidence="4 5" key="1">
    <citation type="submission" date="2020-02" db="EMBL/GenBank/DDBJ databases">
        <title>Complete genome sequence of Flavobacteriaceae bacterium.</title>
        <authorList>
            <person name="Kim S.-J."/>
            <person name="Kim Y.-S."/>
            <person name="Kim K.-H."/>
        </authorList>
    </citation>
    <scope>NUCLEOTIDE SEQUENCE [LARGE SCALE GENOMIC DNA]</scope>
    <source>
        <strain evidence="4 5">RR4-40</strain>
    </source>
</reference>
<dbReference type="AlphaFoldDB" id="A0A6G6GK14"/>
<evidence type="ECO:0000313" key="5">
    <source>
        <dbReference type="Proteomes" id="UP000505306"/>
    </source>
</evidence>
<feature type="chain" id="PRO_5026111887" evidence="2">
    <location>
        <begin position="23"/>
        <end position="269"/>
    </location>
</feature>
<keyword evidence="2" id="KW-0732">Signal</keyword>
<evidence type="ECO:0000256" key="1">
    <source>
        <dbReference type="SAM" id="MobiDB-lite"/>
    </source>
</evidence>
<dbReference type="EMBL" id="CP049057">
    <property type="protein sequence ID" value="QIE58888.1"/>
    <property type="molecule type" value="Genomic_DNA"/>
</dbReference>
<dbReference type="Pfam" id="PF14371">
    <property type="entry name" value="DUF4412"/>
    <property type="match status" value="1"/>
</dbReference>
<name>A0A6G6GK14_9FLAO</name>
<protein>
    <submittedName>
        <fullName evidence="4">DUF4412 domain-containing protein</fullName>
    </submittedName>
</protein>
<evidence type="ECO:0000313" key="4">
    <source>
        <dbReference type="EMBL" id="QIE58888.1"/>
    </source>
</evidence>
<feature type="domain" description="DUF4412" evidence="3">
    <location>
        <begin position="82"/>
        <end position="203"/>
    </location>
</feature>
<accession>A0A6G6GK14</accession>
<dbReference type="Proteomes" id="UP000505306">
    <property type="component" value="Chromosome"/>
</dbReference>
<organism evidence="4 5">
    <name type="scientific">Rasiella rasia</name>
    <dbReference type="NCBI Taxonomy" id="2744027"/>
    <lineage>
        <taxon>Bacteria</taxon>
        <taxon>Pseudomonadati</taxon>
        <taxon>Bacteroidota</taxon>
        <taxon>Flavobacteriia</taxon>
        <taxon>Flavobacteriales</taxon>
        <taxon>Flavobacteriaceae</taxon>
        <taxon>Rasiella</taxon>
    </lineage>
</organism>
<evidence type="ECO:0000256" key="2">
    <source>
        <dbReference type="SAM" id="SignalP"/>
    </source>
</evidence>
<sequence length="269" mass="30755">MKTKYLLSFLICALMSIPTVEAQLLKKIKDKILNSTESEQNQESSEVETDDERSDEEKKAAEKNIMNIFGGSLEGLPDTYEFQYVMDMQLTTKKDQMSMQYYIQPNANYFGNAIADKNANSVIVYDMENQAMVTFMDNGSQKMAMKTRMPFDAAAQKEMAKNDTNQDTGKITPLPNKTILGYNCRGYQIEQEDGVSKFYITNEAPVSFVGVFSSIEQMPKSGYNATIPFDEKSMIMEMEYTSHKRKRDNMHMICTKLEEKPLTINKADY</sequence>
<evidence type="ECO:0000259" key="3">
    <source>
        <dbReference type="Pfam" id="PF14371"/>
    </source>
</evidence>
<proteinExistence type="predicted"/>
<dbReference type="InterPro" id="IPR025524">
    <property type="entry name" value="DUF4412"/>
</dbReference>
<gene>
    <name evidence="4" type="ORF">G5B37_04715</name>
</gene>
<dbReference type="RefSeq" id="WP_164678917.1">
    <property type="nucleotide sequence ID" value="NZ_CP049057.1"/>
</dbReference>
<keyword evidence="5" id="KW-1185">Reference proteome</keyword>